<dbReference type="eggNOG" id="COG1413">
    <property type="taxonomic scope" value="Bacteria"/>
</dbReference>
<dbReference type="InterPro" id="IPR004155">
    <property type="entry name" value="PBS_lyase_HEAT"/>
</dbReference>
<sequence length="322" mass="35490">MHLLCALAAGHDEGLPPDGMDITAWRAEVEKARTVDPAEKMRELDQWVRRACDEGERRVRQMRRDMYDHAEALRCMEAELAAYDAVRAELPRLRTLPTAADPYLRTATAYLLGFFPEEAAGSLTALEAPLARETVPEVLAKAFISIALLSGTGLIPWLREHLDGPDPLLRWAAALSLARMDHGDPKVITALVAALTGPAQDAACPPFRDDRRTYAALSLARLGDRLPEQAVDAMLECLARASQLEACAMAVPALRMAFPQDPPRPRPPFAELTERQQRVVRLLAEKGPETWRWSNFTGILRAWNPPGDPAGCRTYAGLAASQ</sequence>
<dbReference type="InterPro" id="IPR011989">
    <property type="entry name" value="ARM-like"/>
</dbReference>
<dbReference type="InterPro" id="IPR016024">
    <property type="entry name" value="ARM-type_fold"/>
</dbReference>
<accession>D1ADP2</accession>
<dbReference type="Pfam" id="PF13646">
    <property type="entry name" value="HEAT_2"/>
    <property type="match status" value="1"/>
</dbReference>
<dbReference type="HOGENOM" id="CLU_052695_0_0_11"/>
<keyword evidence="2" id="KW-1185">Reference proteome</keyword>
<keyword evidence="1" id="KW-0456">Lyase</keyword>
<dbReference type="GO" id="GO:0016829">
    <property type="term" value="F:lyase activity"/>
    <property type="evidence" value="ECO:0007669"/>
    <property type="project" value="UniProtKB-KW"/>
</dbReference>
<dbReference type="EMBL" id="CP001738">
    <property type="protein sequence ID" value="ACY97502.1"/>
    <property type="molecule type" value="Genomic_DNA"/>
</dbReference>
<dbReference type="Proteomes" id="UP000001918">
    <property type="component" value="Chromosome"/>
</dbReference>
<dbReference type="KEGG" id="tcu:Tcur_1933"/>
<gene>
    <name evidence="1" type="ordered locus">Tcur_1933</name>
</gene>
<proteinExistence type="predicted"/>
<dbReference type="RefSeq" id="WP_012852286.1">
    <property type="nucleotide sequence ID" value="NC_013510.1"/>
</dbReference>
<dbReference type="Gene3D" id="1.25.10.10">
    <property type="entry name" value="Leucine-rich Repeat Variant"/>
    <property type="match status" value="1"/>
</dbReference>
<organism evidence="1 2">
    <name type="scientific">Thermomonospora curvata (strain ATCC 19995 / DSM 43183 / JCM 3096 / KCTC 9072 / NBRC 15933 / NCIMB 10081 / Henssen B9)</name>
    <dbReference type="NCBI Taxonomy" id="471852"/>
    <lineage>
        <taxon>Bacteria</taxon>
        <taxon>Bacillati</taxon>
        <taxon>Actinomycetota</taxon>
        <taxon>Actinomycetes</taxon>
        <taxon>Streptosporangiales</taxon>
        <taxon>Thermomonosporaceae</taxon>
        <taxon>Thermomonospora</taxon>
    </lineage>
</organism>
<evidence type="ECO:0000313" key="1">
    <source>
        <dbReference type="EMBL" id="ACY97502.1"/>
    </source>
</evidence>
<evidence type="ECO:0000313" key="2">
    <source>
        <dbReference type="Proteomes" id="UP000001918"/>
    </source>
</evidence>
<dbReference type="Pfam" id="PF03130">
    <property type="entry name" value="HEAT_PBS"/>
    <property type="match status" value="1"/>
</dbReference>
<reference evidence="1 2" key="1">
    <citation type="journal article" date="2011" name="Stand. Genomic Sci.">
        <title>Complete genome sequence of Thermomonospora curvata type strain (B9).</title>
        <authorList>
            <person name="Chertkov O."/>
            <person name="Sikorski J."/>
            <person name="Nolan M."/>
            <person name="Lapidus A."/>
            <person name="Lucas S."/>
            <person name="Del Rio T.G."/>
            <person name="Tice H."/>
            <person name="Cheng J.F."/>
            <person name="Goodwin L."/>
            <person name="Pitluck S."/>
            <person name="Liolios K."/>
            <person name="Ivanova N."/>
            <person name="Mavromatis K."/>
            <person name="Mikhailova N."/>
            <person name="Ovchinnikova G."/>
            <person name="Pati A."/>
            <person name="Chen A."/>
            <person name="Palaniappan K."/>
            <person name="Djao O.D."/>
            <person name="Land M."/>
            <person name="Hauser L."/>
            <person name="Chang Y.J."/>
            <person name="Jeffries C.D."/>
            <person name="Brettin T."/>
            <person name="Han C."/>
            <person name="Detter J.C."/>
            <person name="Rohde M."/>
            <person name="Goker M."/>
            <person name="Woyke T."/>
            <person name="Bristow J."/>
            <person name="Eisen J.A."/>
            <person name="Markowitz V."/>
            <person name="Hugenholtz P."/>
            <person name="Klenk H.P."/>
            <person name="Kyrpides N.C."/>
        </authorList>
    </citation>
    <scope>NUCLEOTIDE SEQUENCE [LARGE SCALE GENOMIC DNA]</scope>
    <source>
        <strain evidence="2">ATCC 19995 / DSM 43183 / JCM 3096 / KCTC 9072 / NBRC 15933 / NCIMB 10081 / Henssen B9</strain>
    </source>
</reference>
<dbReference type="AlphaFoldDB" id="D1ADP2"/>
<dbReference type="SMART" id="SM00567">
    <property type="entry name" value="EZ_HEAT"/>
    <property type="match status" value="1"/>
</dbReference>
<protein>
    <submittedName>
        <fullName evidence="1">PBS lyase HEAT domain protein repeat-containing protein</fullName>
    </submittedName>
</protein>
<dbReference type="SUPFAM" id="SSF48371">
    <property type="entry name" value="ARM repeat"/>
    <property type="match status" value="1"/>
</dbReference>
<name>D1ADP2_THECD</name>
<dbReference type="STRING" id="471852.Tcur_1933"/>